<dbReference type="EMBL" id="CAUYUJ010019549">
    <property type="protein sequence ID" value="CAK0892015.1"/>
    <property type="molecule type" value="Genomic_DNA"/>
</dbReference>
<feature type="compositionally biased region" description="Acidic residues" evidence="2">
    <location>
        <begin position="7"/>
        <end position="28"/>
    </location>
</feature>
<organism evidence="3 4">
    <name type="scientific">Prorocentrum cordatum</name>
    <dbReference type="NCBI Taxonomy" id="2364126"/>
    <lineage>
        <taxon>Eukaryota</taxon>
        <taxon>Sar</taxon>
        <taxon>Alveolata</taxon>
        <taxon>Dinophyceae</taxon>
        <taxon>Prorocentrales</taxon>
        <taxon>Prorocentraceae</taxon>
        <taxon>Prorocentrum</taxon>
    </lineage>
</organism>
<accession>A0ABN9X343</accession>
<evidence type="ECO:0000313" key="4">
    <source>
        <dbReference type="Proteomes" id="UP001189429"/>
    </source>
</evidence>
<dbReference type="PANTHER" id="PTHR12794">
    <property type="entry name" value="GEMIN2"/>
    <property type="match status" value="1"/>
</dbReference>
<proteinExistence type="inferred from homology"/>
<dbReference type="Pfam" id="PF04938">
    <property type="entry name" value="SIP1"/>
    <property type="match status" value="1"/>
</dbReference>
<evidence type="ECO:0000313" key="3">
    <source>
        <dbReference type="EMBL" id="CAK0892015.1"/>
    </source>
</evidence>
<reference evidence="3" key="1">
    <citation type="submission" date="2023-10" db="EMBL/GenBank/DDBJ databases">
        <authorList>
            <person name="Chen Y."/>
            <person name="Shah S."/>
            <person name="Dougan E. K."/>
            <person name="Thang M."/>
            <person name="Chan C."/>
        </authorList>
    </citation>
    <scope>NUCLEOTIDE SEQUENCE [LARGE SCALE GENOMIC DNA]</scope>
</reference>
<name>A0ABN9X343_9DINO</name>
<protein>
    <recommendedName>
        <fullName evidence="5">Gem-associated protein 2</fullName>
    </recommendedName>
</protein>
<evidence type="ECO:0000256" key="2">
    <source>
        <dbReference type="SAM" id="MobiDB-lite"/>
    </source>
</evidence>
<keyword evidence="4" id="KW-1185">Reference proteome</keyword>
<sequence>MAASPEPCEEDDEVGSEEAEDYEGEEYVEVGGGSEELEPRGPTGGDSSDDEQVDRDQELLQPACLAVSGPPLPPGAEAPRDADEYLRNVQWERMHVPETVVAEVDEQASQRRKRAGLVNRHGHLLTRFSEPEVPESARRCAEWASDAAEAAGRERPSQAFSALRGRCESARSSASAPQRSSRLTFEAWHERCAAGGPSTAFLAAQDFVSLNNLVVVSVGNLVAAQEGLAEAPAGTPGGGDPLPAGHLDSLMEWVFAALAFVEEPLVDDIQYQLQRLRRACQKISVAACGEGADMDAGTHARASLLQVVVADVFGQR</sequence>
<dbReference type="PANTHER" id="PTHR12794:SF0">
    <property type="entry name" value="GEM-ASSOCIATED PROTEIN 2"/>
    <property type="match status" value="1"/>
</dbReference>
<evidence type="ECO:0000256" key="1">
    <source>
        <dbReference type="ARBA" id="ARBA00025758"/>
    </source>
</evidence>
<dbReference type="Gene3D" id="1.20.58.1070">
    <property type="match status" value="1"/>
</dbReference>
<feature type="region of interest" description="Disordered" evidence="2">
    <location>
        <begin position="1"/>
        <end position="80"/>
    </location>
</feature>
<evidence type="ECO:0008006" key="5">
    <source>
        <dbReference type="Google" id="ProtNLM"/>
    </source>
</evidence>
<dbReference type="Proteomes" id="UP001189429">
    <property type="component" value="Unassembled WGS sequence"/>
</dbReference>
<comment type="caution">
    <text evidence="3">The sequence shown here is derived from an EMBL/GenBank/DDBJ whole genome shotgun (WGS) entry which is preliminary data.</text>
</comment>
<gene>
    <name evidence="3" type="ORF">PCOR1329_LOCUS71772</name>
</gene>
<comment type="similarity">
    <text evidence="1">Belongs to the gemin-2 family.</text>
</comment>
<dbReference type="InterPro" id="IPR035426">
    <property type="entry name" value="Gemin2/Brr1"/>
</dbReference>